<dbReference type="GO" id="GO:0022841">
    <property type="term" value="F:potassium ion leak channel activity"/>
    <property type="evidence" value="ECO:0007669"/>
    <property type="project" value="TreeGrafter"/>
</dbReference>
<evidence type="ECO:0000256" key="2">
    <source>
        <dbReference type="ARBA" id="ARBA00022448"/>
    </source>
</evidence>
<feature type="domain" description="Potassium channel" evidence="9">
    <location>
        <begin position="31"/>
        <end position="67"/>
    </location>
</feature>
<dbReference type="EMBL" id="KZ387562">
    <property type="protein sequence ID" value="PIO55255.1"/>
    <property type="molecule type" value="Genomic_DNA"/>
</dbReference>
<protein>
    <recommendedName>
        <fullName evidence="9">Potassium channel domain-containing protein</fullName>
    </recommendedName>
</protein>
<evidence type="ECO:0000256" key="5">
    <source>
        <dbReference type="ARBA" id="ARBA00023065"/>
    </source>
</evidence>
<dbReference type="GO" id="GO:0030322">
    <property type="term" value="P:stabilization of membrane potential"/>
    <property type="evidence" value="ECO:0007669"/>
    <property type="project" value="TreeGrafter"/>
</dbReference>
<dbReference type="GO" id="GO:0005886">
    <property type="term" value="C:plasma membrane"/>
    <property type="evidence" value="ECO:0007669"/>
    <property type="project" value="TreeGrafter"/>
</dbReference>
<name>A0A2G9TBD9_TELCI</name>
<comment type="subcellular location">
    <subcellularLocation>
        <location evidence="1">Membrane</location>
        <topology evidence="1">Multi-pass membrane protein</topology>
    </subcellularLocation>
</comment>
<keyword evidence="5" id="KW-0406">Ion transport</keyword>
<evidence type="ECO:0000256" key="3">
    <source>
        <dbReference type="ARBA" id="ARBA00022692"/>
    </source>
</evidence>
<keyword evidence="7" id="KW-0407">Ion channel</keyword>
<dbReference type="AlphaFoldDB" id="A0A2G9TBD9"/>
<proteinExistence type="predicted"/>
<keyword evidence="2" id="KW-0813">Transport</keyword>
<keyword evidence="4 8" id="KW-1133">Transmembrane helix</keyword>
<keyword evidence="11" id="KW-1185">Reference proteome</keyword>
<evidence type="ECO:0000313" key="11">
    <source>
        <dbReference type="Proteomes" id="UP000230423"/>
    </source>
</evidence>
<dbReference type="InterPro" id="IPR013099">
    <property type="entry name" value="K_chnl_dom"/>
</dbReference>
<feature type="transmembrane region" description="Helical" evidence="8">
    <location>
        <begin position="52"/>
        <end position="72"/>
    </location>
</feature>
<evidence type="ECO:0000256" key="4">
    <source>
        <dbReference type="ARBA" id="ARBA00022989"/>
    </source>
</evidence>
<gene>
    <name evidence="10" type="ORF">TELCIR_23359</name>
</gene>
<evidence type="ECO:0000259" key="9">
    <source>
        <dbReference type="Pfam" id="PF07885"/>
    </source>
</evidence>
<dbReference type="Proteomes" id="UP000230423">
    <property type="component" value="Unassembled WGS sequence"/>
</dbReference>
<dbReference type="PANTHER" id="PTHR11003:SF86">
    <property type="entry name" value="POTASSIUM CHANNEL DOMAIN-CONTAINING PROTEIN"/>
    <property type="match status" value="1"/>
</dbReference>
<dbReference type="SUPFAM" id="SSF81324">
    <property type="entry name" value="Voltage-gated potassium channels"/>
    <property type="match status" value="1"/>
</dbReference>
<dbReference type="Gene3D" id="1.10.287.70">
    <property type="match status" value="1"/>
</dbReference>
<evidence type="ECO:0000256" key="7">
    <source>
        <dbReference type="ARBA" id="ARBA00023303"/>
    </source>
</evidence>
<evidence type="ECO:0000256" key="8">
    <source>
        <dbReference type="SAM" id="Phobius"/>
    </source>
</evidence>
<dbReference type="InterPro" id="IPR003280">
    <property type="entry name" value="2pore_dom_K_chnl"/>
</dbReference>
<keyword evidence="3 8" id="KW-0812">Transmembrane</keyword>
<reference evidence="10 11" key="1">
    <citation type="submission" date="2015-09" db="EMBL/GenBank/DDBJ databases">
        <title>Draft genome of the parasitic nematode Teladorsagia circumcincta isolate WARC Sus (inbred).</title>
        <authorList>
            <person name="Mitreva M."/>
        </authorList>
    </citation>
    <scope>NUCLEOTIDE SEQUENCE [LARGE SCALE GENOMIC DNA]</scope>
    <source>
        <strain evidence="10 11">S</strain>
    </source>
</reference>
<evidence type="ECO:0000313" key="10">
    <source>
        <dbReference type="EMBL" id="PIO55255.1"/>
    </source>
</evidence>
<feature type="non-terminal residue" evidence="10">
    <location>
        <position position="130"/>
    </location>
</feature>
<evidence type="ECO:0000256" key="1">
    <source>
        <dbReference type="ARBA" id="ARBA00004141"/>
    </source>
</evidence>
<organism evidence="10 11">
    <name type="scientific">Teladorsagia circumcincta</name>
    <name type="common">Brown stomach worm</name>
    <name type="synonym">Ostertagia circumcincta</name>
    <dbReference type="NCBI Taxonomy" id="45464"/>
    <lineage>
        <taxon>Eukaryota</taxon>
        <taxon>Metazoa</taxon>
        <taxon>Ecdysozoa</taxon>
        <taxon>Nematoda</taxon>
        <taxon>Chromadorea</taxon>
        <taxon>Rhabditida</taxon>
        <taxon>Rhabditina</taxon>
        <taxon>Rhabditomorpha</taxon>
        <taxon>Strongyloidea</taxon>
        <taxon>Trichostrongylidae</taxon>
        <taxon>Teladorsagia</taxon>
    </lineage>
</organism>
<dbReference type="PANTHER" id="PTHR11003">
    <property type="entry name" value="POTASSIUM CHANNEL, SUBFAMILY K"/>
    <property type="match status" value="1"/>
</dbReference>
<dbReference type="GO" id="GO:0015271">
    <property type="term" value="F:outward rectifier potassium channel activity"/>
    <property type="evidence" value="ECO:0007669"/>
    <property type="project" value="TreeGrafter"/>
</dbReference>
<evidence type="ECO:0000256" key="6">
    <source>
        <dbReference type="ARBA" id="ARBA00023136"/>
    </source>
</evidence>
<accession>A0A2G9TBD9</accession>
<dbReference type="OrthoDB" id="297496at2759"/>
<feature type="transmembrane region" description="Helical" evidence="8">
    <location>
        <begin position="25"/>
        <end position="46"/>
    </location>
</feature>
<dbReference type="Pfam" id="PF07885">
    <property type="entry name" value="Ion_trans_2"/>
    <property type="match status" value="1"/>
</dbReference>
<keyword evidence="6 8" id="KW-0472">Membrane</keyword>
<sequence length="130" mass="15532">MAMKSYRHGIKTFEGYTARRRTIPIWLALLFCVSWICACAALFLIWEKRWTFFTSLYFFFISLSTIGLVSEIQYDFHVQFKEEYHRKLANGMPFDHDEIRKKAMEDQPLLMKLFGPDLMSEEQKEKIEDA</sequence>